<evidence type="ECO:0000313" key="2">
    <source>
        <dbReference type="Proteomes" id="UP000317078"/>
    </source>
</evidence>
<accession>A0A502FW41</accession>
<dbReference type="EMBL" id="RCZP01000015">
    <property type="protein sequence ID" value="TPG53671.1"/>
    <property type="molecule type" value="Genomic_DNA"/>
</dbReference>
<dbReference type="Proteomes" id="UP000317078">
    <property type="component" value="Unassembled WGS sequence"/>
</dbReference>
<gene>
    <name evidence="1" type="ORF">EAH89_15830</name>
</gene>
<organism evidence="1 2">
    <name type="scientific">Muricoccus nepalensis</name>
    <dbReference type="NCBI Taxonomy" id="1854500"/>
    <lineage>
        <taxon>Bacteria</taxon>
        <taxon>Pseudomonadati</taxon>
        <taxon>Pseudomonadota</taxon>
        <taxon>Alphaproteobacteria</taxon>
        <taxon>Acetobacterales</taxon>
        <taxon>Roseomonadaceae</taxon>
        <taxon>Muricoccus</taxon>
    </lineage>
</organism>
<keyword evidence="2" id="KW-1185">Reference proteome</keyword>
<protein>
    <submittedName>
        <fullName evidence="1">Uncharacterized protein</fullName>
    </submittedName>
</protein>
<proteinExistence type="predicted"/>
<comment type="caution">
    <text evidence="1">The sequence shown here is derived from an EMBL/GenBank/DDBJ whole genome shotgun (WGS) entry which is preliminary data.</text>
</comment>
<dbReference type="AlphaFoldDB" id="A0A502FW41"/>
<evidence type="ECO:0000313" key="1">
    <source>
        <dbReference type="EMBL" id="TPG53671.1"/>
    </source>
</evidence>
<name>A0A502FW41_9PROT</name>
<reference evidence="1 2" key="1">
    <citation type="journal article" date="2019" name="Environ. Microbiol.">
        <title>Species interactions and distinct microbial communities in high Arctic permafrost affected cryosols are associated with the CH4 and CO2 gas fluxes.</title>
        <authorList>
            <person name="Altshuler I."/>
            <person name="Hamel J."/>
            <person name="Turney S."/>
            <person name="Magnuson E."/>
            <person name="Levesque R."/>
            <person name="Greer C."/>
            <person name="Whyte L.G."/>
        </authorList>
    </citation>
    <scope>NUCLEOTIDE SEQUENCE [LARGE SCALE GENOMIC DNA]</scope>
    <source>
        <strain evidence="1 2">S9.3B</strain>
    </source>
</reference>
<dbReference type="RefSeq" id="WP_140884676.1">
    <property type="nucleotide sequence ID" value="NZ_RCZP01000015.1"/>
</dbReference>
<sequence length="225" mass="22724">MTTIAAMSPVVPQPSLAVQASAGAVAAPSIPSAAPPSPAVVISISPGTLSAVSHPGDRTAEQRVNSLVEAVRDHNELADAIARFRWSSLAKYIGEEKAAAAKVESDKAVGYSVSYVSRQLGESGIDVRPVTDEQAAATGQAPGTLKVRDFTFKSGGSVYAVTAKEDGTLVGTRDGEAWKTWKTIPSHAARAASDAGAALATLQGILSPSGAGAVAGSLGLLSMSV</sequence>